<dbReference type="Gene3D" id="1.20.58.220">
    <property type="entry name" value="Phosphate transport system protein phou homolog 2, domain 2"/>
    <property type="match status" value="1"/>
</dbReference>
<name>A0A9D1M3C7_9PROT</name>
<accession>A0A9D1M3C7</accession>
<dbReference type="Proteomes" id="UP000824107">
    <property type="component" value="Unassembled WGS sequence"/>
</dbReference>
<dbReference type="InterPro" id="IPR018445">
    <property type="entry name" value="Put_Phosphate_transp_reg"/>
</dbReference>
<feature type="coiled-coil region" evidence="2">
    <location>
        <begin position="42"/>
        <end position="69"/>
    </location>
</feature>
<organism evidence="3 4">
    <name type="scientific">Candidatus Scatocola faecipullorum</name>
    <dbReference type="NCBI Taxonomy" id="2840917"/>
    <lineage>
        <taxon>Bacteria</taxon>
        <taxon>Pseudomonadati</taxon>
        <taxon>Pseudomonadota</taxon>
        <taxon>Alphaproteobacteria</taxon>
        <taxon>Rhodospirillales</taxon>
        <taxon>Rhodospirillaceae</taxon>
        <taxon>Rhodospirillaceae incertae sedis</taxon>
        <taxon>Candidatus Scatocola</taxon>
    </lineage>
</organism>
<dbReference type="InterPro" id="IPR002727">
    <property type="entry name" value="DUF47"/>
</dbReference>
<proteinExistence type="inferred from homology"/>
<dbReference type="EMBL" id="DVNC01000020">
    <property type="protein sequence ID" value="HIU52857.1"/>
    <property type="molecule type" value="Genomic_DNA"/>
</dbReference>
<dbReference type="AlphaFoldDB" id="A0A9D1M3C7"/>
<dbReference type="PANTHER" id="PTHR36536:SF3">
    <property type="entry name" value="UPF0111 PROTEIN HI_1603"/>
    <property type="match status" value="1"/>
</dbReference>
<dbReference type="InterPro" id="IPR038078">
    <property type="entry name" value="PhoU-like_sf"/>
</dbReference>
<gene>
    <name evidence="3" type="ORF">IAD20_02115</name>
</gene>
<evidence type="ECO:0000256" key="1">
    <source>
        <dbReference type="ARBA" id="ARBA00008591"/>
    </source>
</evidence>
<dbReference type="PANTHER" id="PTHR36536">
    <property type="entry name" value="UPF0111 PROTEIN HI_1603"/>
    <property type="match status" value="1"/>
</dbReference>
<reference evidence="3" key="1">
    <citation type="submission" date="2020-10" db="EMBL/GenBank/DDBJ databases">
        <authorList>
            <person name="Gilroy R."/>
        </authorList>
    </citation>
    <scope>NUCLEOTIDE SEQUENCE</scope>
    <source>
        <strain evidence="3">ChiW3-316</strain>
    </source>
</reference>
<keyword evidence="2" id="KW-0175">Coiled coil</keyword>
<comment type="caution">
    <text evidence="3">The sequence shown here is derived from an EMBL/GenBank/DDBJ whole genome shotgun (WGS) entry which is preliminary data.</text>
</comment>
<evidence type="ECO:0000313" key="3">
    <source>
        <dbReference type="EMBL" id="HIU52857.1"/>
    </source>
</evidence>
<dbReference type="Pfam" id="PF01865">
    <property type="entry name" value="PhoU_div"/>
    <property type="match status" value="1"/>
</dbReference>
<evidence type="ECO:0000256" key="2">
    <source>
        <dbReference type="SAM" id="Coils"/>
    </source>
</evidence>
<protein>
    <submittedName>
        <fullName evidence="3">DUF47 family protein</fullName>
    </submittedName>
</protein>
<evidence type="ECO:0000313" key="4">
    <source>
        <dbReference type="Proteomes" id="UP000824107"/>
    </source>
</evidence>
<reference evidence="3" key="2">
    <citation type="journal article" date="2021" name="PeerJ">
        <title>Extensive microbial diversity within the chicken gut microbiome revealed by metagenomics and culture.</title>
        <authorList>
            <person name="Gilroy R."/>
            <person name="Ravi A."/>
            <person name="Getino M."/>
            <person name="Pursley I."/>
            <person name="Horton D.L."/>
            <person name="Alikhan N.F."/>
            <person name="Baker D."/>
            <person name="Gharbi K."/>
            <person name="Hall N."/>
            <person name="Watson M."/>
            <person name="Adriaenssens E.M."/>
            <person name="Foster-Nyarko E."/>
            <person name="Jarju S."/>
            <person name="Secka A."/>
            <person name="Antonio M."/>
            <person name="Oren A."/>
            <person name="Chaudhuri R.R."/>
            <person name="La Ragione R."/>
            <person name="Hildebrand F."/>
            <person name="Pallen M.J."/>
        </authorList>
    </citation>
    <scope>NUCLEOTIDE SEQUENCE</scope>
    <source>
        <strain evidence="3">ChiW3-316</strain>
    </source>
</reference>
<comment type="similarity">
    <text evidence="1">Belongs to the UPF0111 family.</text>
</comment>
<sequence length="219" mass="25767">MFHVKLSLFSQTKSLESKIDLFHDKIIDAAMTFKKAIRIYLAEQRSDEYKKLNKQIKQIEHDADITRRDIESRLYEQNLIPDLRADVLNLVENLDKVINKFDEVCYRFYIERPDFPAEYHIRMLELCDQVTDCCENLAIASRAFFRDISTVRDYSQKVYFMEHETDLTSGHMKEAIFDSELPLANKLQLSNLITEVADIADIAEDCIDELLIFTIKRDI</sequence>